<reference evidence="2" key="1">
    <citation type="journal article" date="2015" name="J. Biotechnol.">
        <title>The structure of the Cyberlindnera jadinii genome and its relation to Candida utilis analyzed by the occurrence of single nucleotide polymorphisms.</title>
        <authorList>
            <person name="Rupp O."/>
            <person name="Brinkrolf K."/>
            <person name="Buerth C."/>
            <person name="Kunigo M."/>
            <person name="Schneider J."/>
            <person name="Jaenicke S."/>
            <person name="Goesmann A."/>
            <person name="Puehler A."/>
            <person name="Jaeger K.-E."/>
            <person name="Ernst J.F."/>
        </authorList>
    </citation>
    <scope>NUCLEOTIDE SEQUENCE [LARGE SCALE GENOMIC DNA]</scope>
    <source>
        <strain evidence="2">ATCC 18201 / CBS 1600 / BCRC 20928 / JCM 3617 / NBRC 0987 / NRRL Y-1542</strain>
    </source>
</reference>
<sequence length="162" mass="17874">MSSKRLAVGLRHFSASSRAYKESIISSLNVLADAATPLNNIDTVKRDRIAFTSGYEVKDKVAFLVANQVLQFDPKYEIKNGFLVEFEPASLEFLKLINPQPDLITIGLGSKSRLLSQVNVELFQQLGVRVEVSDTKNAAKNFDLLATERPNQVGAILLPPNV</sequence>
<dbReference type="Pfam" id="PF04430">
    <property type="entry name" value="DUF498"/>
    <property type="match status" value="1"/>
</dbReference>
<accession>A0A0H5CA90</accession>
<dbReference type="PANTHER" id="PTHR21192">
    <property type="entry name" value="NUCLEAR PROTEIN E3-3"/>
    <property type="match status" value="1"/>
</dbReference>
<evidence type="ECO:0000313" key="2">
    <source>
        <dbReference type="Proteomes" id="UP000038830"/>
    </source>
</evidence>
<evidence type="ECO:0008006" key="3">
    <source>
        <dbReference type="Google" id="ProtNLM"/>
    </source>
</evidence>
<protein>
    <recommendedName>
        <fullName evidence="3">NADH dehydrogenase [ubiquinone] 1 alpha subcomplex assembly factor 3</fullName>
    </recommendedName>
</protein>
<dbReference type="SUPFAM" id="SSF64076">
    <property type="entry name" value="MTH938-like"/>
    <property type="match status" value="1"/>
</dbReference>
<name>A0A0H5CA90_CYBJN</name>
<proteinExistence type="predicted"/>
<dbReference type="GO" id="GO:0032981">
    <property type="term" value="P:mitochondrial respiratory chain complex I assembly"/>
    <property type="evidence" value="ECO:0007669"/>
    <property type="project" value="TreeGrafter"/>
</dbReference>
<gene>
    <name evidence="1" type="ORF">BN1211_0023</name>
</gene>
<dbReference type="InterPro" id="IPR036748">
    <property type="entry name" value="MTH938-like_sf"/>
</dbReference>
<dbReference type="EMBL" id="CDQK01000001">
    <property type="protein sequence ID" value="CEP20229.1"/>
    <property type="molecule type" value="Genomic_DNA"/>
</dbReference>
<evidence type="ECO:0000313" key="1">
    <source>
        <dbReference type="EMBL" id="CEP20229.1"/>
    </source>
</evidence>
<dbReference type="InterPro" id="IPR007523">
    <property type="entry name" value="NDUFAF3/AAMDC"/>
</dbReference>
<dbReference type="AlphaFoldDB" id="A0A0H5CA90"/>
<organism evidence="1 2">
    <name type="scientific">Cyberlindnera jadinii (strain ATCC 18201 / CBS 1600 / BCRC 20928 / JCM 3617 / NBRC 0987 / NRRL Y-1542)</name>
    <name type="common">Torula yeast</name>
    <name type="synonym">Candida utilis</name>
    <dbReference type="NCBI Taxonomy" id="983966"/>
    <lineage>
        <taxon>Eukaryota</taxon>
        <taxon>Fungi</taxon>
        <taxon>Dikarya</taxon>
        <taxon>Ascomycota</taxon>
        <taxon>Saccharomycotina</taxon>
        <taxon>Saccharomycetes</taxon>
        <taxon>Phaffomycetales</taxon>
        <taxon>Phaffomycetaceae</taxon>
        <taxon>Cyberlindnera</taxon>
    </lineage>
</organism>
<dbReference type="PANTHER" id="PTHR21192:SF2">
    <property type="entry name" value="NADH DEHYDROGENASE [UBIQUINONE] 1 ALPHA SUBCOMPLEX ASSEMBLY FACTOR 3"/>
    <property type="match status" value="1"/>
</dbReference>
<dbReference type="Gene3D" id="3.40.1230.10">
    <property type="entry name" value="MTH938-like"/>
    <property type="match status" value="1"/>
</dbReference>
<dbReference type="GO" id="GO:0005743">
    <property type="term" value="C:mitochondrial inner membrane"/>
    <property type="evidence" value="ECO:0007669"/>
    <property type="project" value="TreeGrafter"/>
</dbReference>
<dbReference type="Proteomes" id="UP000038830">
    <property type="component" value="Unassembled WGS sequence"/>
</dbReference>